<dbReference type="InterPro" id="IPR011701">
    <property type="entry name" value="MFS"/>
</dbReference>
<dbReference type="Gene3D" id="1.20.1250.20">
    <property type="entry name" value="MFS general substrate transporter like domains"/>
    <property type="match status" value="1"/>
</dbReference>
<dbReference type="InterPro" id="IPR036259">
    <property type="entry name" value="MFS_trans_sf"/>
</dbReference>
<reference evidence="8 9" key="1">
    <citation type="submission" date="2020-12" db="EMBL/GenBank/DDBJ databases">
        <title>FDA dAtabase for Regulatory Grade micrObial Sequences (FDA-ARGOS): Supporting development and validation of Infectious Disease Dx tests.</title>
        <authorList>
            <person name="Sproer C."/>
            <person name="Gronow S."/>
            <person name="Severitt S."/>
            <person name="Schroder I."/>
            <person name="Tallon L."/>
            <person name="Sadzewicz L."/>
            <person name="Zhao X."/>
            <person name="Boylan J."/>
            <person name="Ott S."/>
            <person name="Bowen H."/>
            <person name="Vavikolanu K."/>
            <person name="Mehta A."/>
            <person name="Aluvathingal J."/>
            <person name="Nadendla S."/>
            <person name="Lowell S."/>
            <person name="Myers T."/>
            <person name="Yan Y."/>
            <person name="Sichtig H."/>
        </authorList>
    </citation>
    <scope>NUCLEOTIDE SEQUENCE [LARGE SCALE GENOMIC DNA]</scope>
    <source>
        <strain evidence="8 9">FDAARGOS_990</strain>
    </source>
</reference>
<organism evidence="8 9">
    <name type="scientific">Brevibacterium casei</name>
    <dbReference type="NCBI Taxonomy" id="33889"/>
    <lineage>
        <taxon>Bacteria</taxon>
        <taxon>Bacillati</taxon>
        <taxon>Actinomycetota</taxon>
        <taxon>Actinomycetes</taxon>
        <taxon>Micrococcales</taxon>
        <taxon>Brevibacteriaceae</taxon>
        <taxon>Brevibacterium</taxon>
    </lineage>
</organism>
<keyword evidence="2" id="KW-1003">Cell membrane</keyword>
<comment type="subcellular location">
    <subcellularLocation>
        <location evidence="1">Cell membrane</location>
        <topology evidence="1">Multi-pass membrane protein</topology>
    </subcellularLocation>
</comment>
<evidence type="ECO:0000313" key="8">
    <source>
        <dbReference type="EMBL" id="QQB13299.1"/>
    </source>
</evidence>
<feature type="transmembrane region" description="Helical" evidence="7">
    <location>
        <begin position="353"/>
        <end position="371"/>
    </location>
</feature>
<dbReference type="SUPFAM" id="SSF103473">
    <property type="entry name" value="MFS general substrate transporter"/>
    <property type="match status" value="1"/>
</dbReference>
<dbReference type="PANTHER" id="PTHR23513:SF6">
    <property type="entry name" value="MAJOR FACILITATOR SUPERFAMILY ASSOCIATED DOMAIN-CONTAINING PROTEIN"/>
    <property type="match status" value="1"/>
</dbReference>
<dbReference type="RefSeq" id="WP_198498514.1">
    <property type="nucleotide sequence ID" value="NZ_CP065989.1"/>
</dbReference>
<feature type="transmembrane region" description="Helical" evidence="7">
    <location>
        <begin position="51"/>
        <end position="73"/>
    </location>
</feature>
<feature type="transmembrane region" description="Helical" evidence="7">
    <location>
        <begin position="446"/>
        <end position="463"/>
    </location>
</feature>
<accession>A0A7T3ZX67</accession>
<dbReference type="PANTHER" id="PTHR23513">
    <property type="entry name" value="INTEGRAL MEMBRANE EFFLUX PROTEIN-RELATED"/>
    <property type="match status" value="1"/>
</dbReference>
<dbReference type="GO" id="GO:0022857">
    <property type="term" value="F:transmembrane transporter activity"/>
    <property type="evidence" value="ECO:0007669"/>
    <property type="project" value="InterPro"/>
</dbReference>
<dbReference type="GO" id="GO:0005886">
    <property type="term" value="C:plasma membrane"/>
    <property type="evidence" value="ECO:0007669"/>
    <property type="project" value="UniProtKB-SubCell"/>
</dbReference>
<keyword evidence="5 7" id="KW-0472">Membrane</keyword>
<feature type="transmembrane region" description="Helical" evidence="7">
    <location>
        <begin position="80"/>
        <end position="102"/>
    </location>
</feature>
<dbReference type="Proteomes" id="UP000595374">
    <property type="component" value="Chromosome"/>
</dbReference>
<gene>
    <name evidence="8" type="ORF">I6H47_10630</name>
</gene>
<feature type="region of interest" description="Disordered" evidence="6">
    <location>
        <begin position="202"/>
        <end position="263"/>
    </location>
</feature>
<feature type="transmembrane region" description="Helical" evidence="7">
    <location>
        <begin position="147"/>
        <end position="167"/>
    </location>
</feature>
<evidence type="ECO:0000256" key="1">
    <source>
        <dbReference type="ARBA" id="ARBA00004651"/>
    </source>
</evidence>
<evidence type="ECO:0000256" key="5">
    <source>
        <dbReference type="ARBA" id="ARBA00023136"/>
    </source>
</evidence>
<name>A0A7T3ZX67_9MICO</name>
<evidence type="ECO:0000256" key="4">
    <source>
        <dbReference type="ARBA" id="ARBA00022989"/>
    </source>
</evidence>
<keyword evidence="4 7" id="KW-1133">Transmembrane helix</keyword>
<evidence type="ECO:0000313" key="9">
    <source>
        <dbReference type="Proteomes" id="UP000595374"/>
    </source>
</evidence>
<dbReference type="EMBL" id="CP065989">
    <property type="protein sequence ID" value="QQB13299.1"/>
    <property type="molecule type" value="Genomic_DNA"/>
</dbReference>
<feature type="compositionally biased region" description="Basic and acidic residues" evidence="6">
    <location>
        <begin position="202"/>
        <end position="234"/>
    </location>
</feature>
<evidence type="ECO:0000256" key="6">
    <source>
        <dbReference type="SAM" id="MobiDB-lite"/>
    </source>
</evidence>
<evidence type="ECO:0000256" key="7">
    <source>
        <dbReference type="SAM" id="Phobius"/>
    </source>
</evidence>
<sequence length="478" mass="49535">MTAPRVTRPFRSARFAGVFTSSFSGDLAAASTSVAVPLLIVGPLGADDGVVGLAVAADDIGWLIVGPVAGVLIDRRGFRRLLLTSEAVRFAAFAAIVSLAFAGVLHPAVLIGLLVAVSIASVFFLVGSPSLLASGIDPDDLTTANSALTWSQSVAMILGPPLAGALIGVANPAAALLVTVLGYLVSFVLLAAALHRWDEPQQGRNDRVTAVSDTRDGDSDTRDGDSDTRDGDSDTREDDSDLRAKHRDPRQGTQEGTEDERPRRRLAAGLIADVLTGWRYLLSRTDVMRMVASGAQFNLALSMQQAVIVVYLLSLPGFTASLIGVALGAAGFGGVCAAMAADPIARRFGEGRVVFWCVLGGTGLGLLIPLTASVPGIVFLILGYFGLSVATVVFSAITGAYRQRTIPVGLLGRVTAASRLISWGIAPFGALGGGAIAALAGPWWGLAASALIFVGSAGWLWGIKWQISDSGAYPEIPD</sequence>
<protein>
    <submittedName>
        <fullName evidence="8">MFS transporter</fullName>
    </submittedName>
</protein>
<dbReference type="CDD" id="cd06173">
    <property type="entry name" value="MFS_MefA_like"/>
    <property type="match status" value="1"/>
</dbReference>
<feature type="transmembrane region" description="Helical" evidence="7">
    <location>
        <begin position="320"/>
        <end position="341"/>
    </location>
</feature>
<keyword evidence="3 7" id="KW-0812">Transmembrane</keyword>
<feature type="transmembrane region" description="Helical" evidence="7">
    <location>
        <begin position="420"/>
        <end position="440"/>
    </location>
</feature>
<dbReference type="AlphaFoldDB" id="A0A7T3ZX67"/>
<feature type="transmembrane region" description="Helical" evidence="7">
    <location>
        <begin position="108"/>
        <end position="126"/>
    </location>
</feature>
<dbReference type="Pfam" id="PF07690">
    <property type="entry name" value="MFS_1"/>
    <property type="match status" value="1"/>
</dbReference>
<proteinExistence type="predicted"/>
<evidence type="ECO:0000256" key="2">
    <source>
        <dbReference type="ARBA" id="ARBA00022475"/>
    </source>
</evidence>
<evidence type="ECO:0000256" key="3">
    <source>
        <dbReference type="ARBA" id="ARBA00022692"/>
    </source>
</evidence>
<feature type="transmembrane region" description="Helical" evidence="7">
    <location>
        <begin position="297"/>
        <end position="314"/>
    </location>
</feature>
<feature type="transmembrane region" description="Helical" evidence="7">
    <location>
        <begin position="377"/>
        <end position="399"/>
    </location>
</feature>
<feature type="transmembrane region" description="Helical" evidence="7">
    <location>
        <begin position="173"/>
        <end position="194"/>
    </location>
</feature>